<feature type="transmembrane region" description="Helical" evidence="4">
    <location>
        <begin position="235"/>
        <end position="259"/>
    </location>
</feature>
<keyword evidence="1" id="KW-0433">Leucine-rich repeat</keyword>
<comment type="caution">
    <text evidence="6">The sequence shown here is derived from an EMBL/GenBank/DDBJ whole genome shotgun (WGS) entry which is preliminary data.</text>
</comment>
<dbReference type="InterPro" id="IPR050216">
    <property type="entry name" value="LRR_domain-containing"/>
</dbReference>
<keyword evidence="4" id="KW-0472">Membrane</keyword>
<keyword evidence="4" id="KW-1133">Transmembrane helix</keyword>
<dbReference type="Pfam" id="PF23598">
    <property type="entry name" value="LRR_14"/>
    <property type="match status" value="1"/>
</dbReference>
<name>A0A8S4NBF7_OWEFU</name>
<feature type="domain" description="Disease resistance R13L4/SHOC-2-like LRR" evidence="5">
    <location>
        <begin position="62"/>
        <end position="146"/>
    </location>
</feature>
<organism evidence="6 7">
    <name type="scientific">Owenia fusiformis</name>
    <name type="common">Polychaete worm</name>
    <dbReference type="NCBI Taxonomy" id="6347"/>
    <lineage>
        <taxon>Eukaryota</taxon>
        <taxon>Metazoa</taxon>
        <taxon>Spiralia</taxon>
        <taxon>Lophotrochozoa</taxon>
        <taxon>Annelida</taxon>
        <taxon>Polychaeta</taxon>
        <taxon>Sedentaria</taxon>
        <taxon>Canalipalpata</taxon>
        <taxon>Sabellida</taxon>
        <taxon>Oweniida</taxon>
        <taxon>Oweniidae</taxon>
        <taxon>Owenia</taxon>
    </lineage>
</organism>
<dbReference type="SUPFAM" id="SSF52058">
    <property type="entry name" value="L domain-like"/>
    <property type="match status" value="1"/>
</dbReference>
<dbReference type="OrthoDB" id="1394818at2759"/>
<dbReference type="Proteomes" id="UP000749559">
    <property type="component" value="Unassembled WGS sequence"/>
</dbReference>
<keyword evidence="3" id="KW-0175">Coiled coil</keyword>
<keyword evidence="7" id="KW-1185">Reference proteome</keyword>
<reference evidence="6" key="1">
    <citation type="submission" date="2022-03" db="EMBL/GenBank/DDBJ databases">
        <authorList>
            <person name="Martin C."/>
        </authorList>
    </citation>
    <scope>NUCLEOTIDE SEQUENCE</scope>
</reference>
<dbReference type="PANTHER" id="PTHR48051:SF42">
    <property type="entry name" value="LEUCINE-RICH REPEAT-CONTAINING PROTEIN 18-LIKE"/>
    <property type="match status" value="1"/>
</dbReference>
<accession>A0A8S4NBF7</accession>
<evidence type="ECO:0000313" key="6">
    <source>
        <dbReference type="EMBL" id="CAH1778455.1"/>
    </source>
</evidence>
<evidence type="ECO:0000256" key="4">
    <source>
        <dbReference type="SAM" id="Phobius"/>
    </source>
</evidence>
<keyword evidence="4" id="KW-0812">Transmembrane</keyword>
<keyword evidence="2" id="KW-0677">Repeat</keyword>
<evidence type="ECO:0000256" key="3">
    <source>
        <dbReference type="SAM" id="Coils"/>
    </source>
</evidence>
<dbReference type="AlphaFoldDB" id="A0A8S4NBF7"/>
<proteinExistence type="predicted"/>
<evidence type="ECO:0000256" key="2">
    <source>
        <dbReference type="ARBA" id="ARBA00022737"/>
    </source>
</evidence>
<dbReference type="PANTHER" id="PTHR48051">
    <property type="match status" value="1"/>
</dbReference>
<evidence type="ECO:0000313" key="7">
    <source>
        <dbReference type="Proteomes" id="UP000749559"/>
    </source>
</evidence>
<dbReference type="EMBL" id="CAIIXF020000002">
    <property type="protein sequence ID" value="CAH1778455.1"/>
    <property type="molecule type" value="Genomic_DNA"/>
</dbReference>
<evidence type="ECO:0000259" key="5">
    <source>
        <dbReference type="Pfam" id="PF23598"/>
    </source>
</evidence>
<dbReference type="InterPro" id="IPR032675">
    <property type="entry name" value="LRR_dom_sf"/>
</dbReference>
<feature type="coiled-coil region" evidence="3">
    <location>
        <begin position="143"/>
        <end position="212"/>
    </location>
</feature>
<evidence type="ECO:0000256" key="1">
    <source>
        <dbReference type="ARBA" id="ARBA00022614"/>
    </source>
</evidence>
<dbReference type="Gene3D" id="3.80.10.10">
    <property type="entry name" value="Ribonuclease Inhibitor"/>
    <property type="match status" value="1"/>
</dbReference>
<sequence>MPKDSIRDNLEGNELDLSLSNLTVVPVKEMLQLRKATHIDMSCNLLSVIPDDFVKMEWIVKLDLSKNNITRLPEDIGNLQKLQHLDLFKNKLQALPVSMCHLKSLKWLDVKDNPLDETMKKVSGDCLDDLQCKTCAKRVVVFMKDVQSEQERKRQKRLQEQRELDEKKKIEDEKLRQQKKLEKAAEKERKRKIFLEEQERKRQEELEAATDQYHDANETKMNGHLQKSSSGKTGGISCCGILFGLLFGLIAIFASAYVYCEVKNTMPACVEGRVKVMQYIELVQIKTLDLVQQIKDKMK</sequence>
<dbReference type="InterPro" id="IPR055414">
    <property type="entry name" value="LRR_R13L4/SHOC2-like"/>
</dbReference>
<gene>
    <name evidence="6" type="ORF">OFUS_LOCUS5371</name>
</gene>
<dbReference type="GO" id="GO:0005737">
    <property type="term" value="C:cytoplasm"/>
    <property type="evidence" value="ECO:0007669"/>
    <property type="project" value="TreeGrafter"/>
</dbReference>
<protein>
    <recommendedName>
        <fullName evidence="5">Disease resistance R13L4/SHOC-2-like LRR domain-containing protein</fullName>
    </recommendedName>
</protein>